<evidence type="ECO:0000313" key="3">
    <source>
        <dbReference type="Proteomes" id="UP000217545"/>
    </source>
</evidence>
<gene>
    <name evidence="2" type="ORF">PhaeoP63_03704</name>
</gene>
<feature type="region of interest" description="Disordered" evidence="1">
    <location>
        <begin position="1"/>
        <end position="34"/>
    </location>
</feature>
<accession>A0AAC9ZCN3</accession>
<protein>
    <submittedName>
        <fullName evidence="2">Uncharacterized protein</fullName>
    </submittedName>
</protein>
<organism evidence="2 3">
    <name type="scientific">Phaeobacter gallaeciensis</name>
    <dbReference type="NCBI Taxonomy" id="60890"/>
    <lineage>
        <taxon>Bacteria</taxon>
        <taxon>Pseudomonadati</taxon>
        <taxon>Pseudomonadota</taxon>
        <taxon>Alphaproteobacteria</taxon>
        <taxon>Rhodobacterales</taxon>
        <taxon>Roseobacteraceae</taxon>
        <taxon>Phaeobacter</taxon>
    </lineage>
</organism>
<dbReference type="EMBL" id="CP010784">
    <property type="protein sequence ID" value="ATF07737.1"/>
    <property type="molecule type" value="Genomic_DNA"/>
</dbReference>
<sequence>MTELIALPGSSTLPQPQRETGRRQRLPVSNLEKRRRRLRRHSPLTGLLVAELSFALFQEGGHALFLIFGGEH</sequence>
<proteinExistence type="predicted"/>
<reference evidence="2 3" key="1">
    <citation type="journal article" date="2017" name="Front. Microbiol.">
        <title>Phaeobacter piscinae sp. nov., a species of the Roseobacter group and potential aquaculture probiont.</title>
        <authorList>
            <person name="Sonnenschein E.C."/>
            <person name="Phippen C.B.W."/>
            <person name="Nielsen K.F."/>
            <person name="Mateiu R.V."/>
            <person name="Melchiorsen J."/>
            <person name="Gram L."/>
            <person name="Overmann J."/>
            <person name="Freese H.M."/>
        </authorList>
    </citation>
    <scope>NUCLEOTIDE SEQUENCE [LARGE SCALE GENOMIC DNA]</scope>
    <source>
        <strain evidence="2 3">P63</strain>
    </source>
</reference>
<dbReference type="Proteomes" id="UP000217545">
    <property type="component" value="Chromosome"/>
</dbReference>
<feature type="compositionally biased region" description="Polar residues" evidence="1">
    <location>
        <begin position="9"/>
        <end position="18"/>
    </location>
</feature>
<dbReference type="AlphaFoldDB" id="A0AAC9ZCN3"/>
<evidence type="ECO:0000256" key="1">
    <source>
        <dbReference type="SAM" id="MobiDB-lite"/>
    </source>
</evidence>
<evidence type="ECO:0000313" key="2">
    <source>
        <dbReference type="EMBL" id="ATF07737.1"/>
    </source>
</evidence>
<name>A0AAC9ZCN3_9RHOB</name>